<accession>A0A2M8QAA6</accession>
<dbReference type="InterPro" id="IPR008030">
    <property type="entry name" value="NmrA-like"/>
</dbReference>
<evidence type="ECO:0000313" key="4">
    <source>
        <dbReference type="EMBL" id="PJF46712.1"/>
    </source>
</evidence>
<dbReference type="InterPro" id="IPR036291">
    <property type="entry name" value="NAD(P)-bd_dom_sf"/>
</dbReference>
<dbReference type="GO" id="GO:0009523">
    <property type="term" value="C:photosystem II"/>
    <property type="evidence" value="ECO:0007669"/>
    <property type="project" value="UniProtKB-KW"/>
</dbReference>
<dbReference type="PANTHER" id="PTHR47128">
    <property type="match status" value="1"/>
</dbReference>
<proteinExistence type="predicted"/>
<evidence type="ECO:0000313" key="5">
    <source>
        <dbReference type="Proteomes" id="UP000230790"/>
    </source>
</evidence>
<sequence length="245" mass="26781">MERACQGADEVLAAAHSLLGKGRYKSEAVDDAGHRDLIDAAKKAGVAHFVYTSLLGAAPDHPIDFFRTKYRVEEYLKASGLSYTILRPSAFMETHAHIFNGKAVLETGKTSLLGKGTKPRNFVAVRDVAHFAVLALTEPKLKRRTLNVGGPGNFTNNQVAQLYGKLAGITPKVSHLPPAMARVLSVVFKPFQPGVSRIMYMNSLPDDAFSETFDPAALLAEFPMHLTTLEEFVRERVAEARQQSG</sequence>
<dbReference type="GO" id="GO:0015979">
    <property type="term" value="P:photosynthesis"/>
    <property type="evidence" value="ECO:0007669"/>
    <property type="project" value="UniProtKB-KW"/>
</dbReference>
<dbReference type="Gene3D" id="3.40.50.720">
    <property type="entry name" value="NAD(P)-binding Rossmann-like Domain"/>
    <property type="match status" value="1"/>
</dbReference>
<name>A0A2M8QAA6_9CHLR</name>
<dbReference type="Proteomes" id="UP000230790">
    <property type="component" value="Unassembled WGS sequence"/>
</dbReference>
<feature type="domain" description="NmrA-like" evidence="3">
    <location>
        <begin position="2"/>
        <end position="232"/>
    </location>
</feature>
<evidence type="ECO:0000256" key="2">
    <source>
        <dbReference type="ARBA" id="ARBA00023276"/>
    </source>
</evidence>
<dbReference type="SUPFAM" id="SSF51735">
    <property type="entry name" value="NAD(P)-binding Rossmann-fold domains"/>
    <property type="match status" value="1"/>
</dbReference>
<dbReference type="EMBL" id="PGTN01000106">
    <property type="protein sequence ID" value="PJF46712.1"/>
    <property type="molecule type" value="Genomic_DNA"/>
</dbReference>
<organism evidence="4 5">
    <name type="scientific">Candidatus Thermofonsia Clade 3 bacterium</name>
    <dbReference type="NCBI Taxonomy" id="2364212"/>
    <lineage>
        <taxon>Bacteria</taxon>
        <taxon>Bacillati</taxon>
        <taxon>Chloroflexota</taxon>
        <taxon>Candidatus Thermofontia</taxon>
        <taxon>Candidatus Thermofonsia Clade 3</taxon>
    </lineage>
</organism>
<keyword evidence="2" id="KW-0604">Photosystem II</keyword>
<reference evidence="4 5" key="1">
    <citation type="submission" date="2017-11" db="EMBL/GenBank/DDBJ databases">
        <title>Evolution of Phototrophy in the Chloroflexi Phylum Driven by Horizontal Gene Transfer.</title>
        <authorList>
            <person name="Ward L.M."/>
            <person name="Hemp J."/>
            <person name="Shih P.M."/>
            <person name="Mcglynn S.E."/>
            <person name="Fischer W."/>
        </authorList>
    </citation>
    <scope>NUCLEOTIDE SEQUENCE [LARGE SCALE GENOMIC DNA]</scope>
    <source>
        <strain evidence="4">JP3_7</strain>
    </source>
</reference>
<gene>
    <name evidence="4" type="ORF">CUN48_12425</name>
</gene>
<comment type="caution">
    <text evidence="4">The sequence shown here is derived from an EMBL/GenBank/DDBJ whole genome shotgun (WGS) entry which is preliminary data.</text>
</comment>
<dbReference type="PANTHER" id="PTHR47128:SF2">
    <property type="entry name" value="PROTEIN HIGH CHLOROPHYLL FLUORESCENCE PHENOTYPE 244, CHLOROPLASTIC"/>
    <property type="match status" value="1"/>
</dbReference>
<evidence type="ECO:0000256" key="1">
    <source>
        <dbReference type="ARBA" id="ARBA00022531"/>
    </source>
</evidence>
<dbReference type="AlphaFoldDB" id="A0A2M8QAA6"/>
<keyword evidence="1" id="KW-0602">Photosynthesis</keyword>
<dbReference type="InterPro" id="IPR044256">
    <property type="entry name" value="HCF244-like"/>
</dbReference>
<dbReference type="Pfam" id="PF05368">
    <property type="entry name" value="NmrA"/>
    <property type="match status" value="1"/>
</dbReference>
<protein>
    <recommendedName>
        <fullName evidence="3">NmrA-like domain-containing protein</fullName>
    </recommendedName>
</protein>
<evidence type="ECO:0000259" key="3">
    <source>
        <dbReference type="Pfam" id="PF05368"/>
    </source>
</evidence>